<name>A0A7G9W5K3_ALKCA</name>
<dbReference type="AlphaFoldDB" id="A0A7G9W5K3"/>
<evidence type="ECO:0000313" key="2">
    <source>
        <dbReference type="Proteomes" id="UP000516160"/>
    </source>
</evidence>
<dbReference type="InterPro" id="IPR002829">
    <property type="entry name" value="DUF116"/>
</dbReference>
<accession>A0A7G9W5K3</accession>
<dbReference type="RefSeq" id="WP_213167628.1">
    <property type="nucleotide sequence ID" value="NZ_CP058559.1"/>
</dbReference>
<reference evidence="1 2" key="1">
    <citation type="submission" date="2020-07" db="EMBL/GenBank/DDBJ databases">
        <title>Alkalicella. sp. LB2 genome.</title>
        <authorList>
            <person name="Postec A."/>
            <person name="Quemeneur M."/>
        </authorList>
    </citation>
    <scope>NUCLEOTIDE SEQUENCE [LARGE SCALE GENOMIC DNA]</scope>
    <source>
        <strain evidence="1 2">LB2</strain>
    </source>
</reference>
<dbReference type="EMBL" id="CP058559">
    <property type="protein sequence ID" value="QNO13965.1"/>
    <property type="molecule type" value="Genomic_DNA"/>
</dbReference>
<dbReference type="Proteomes" id="UP000516160">
    <property type="component" value="Chromosome"/>
</dbReference>
<dbReference type="Pfam" id="PF01976">
    <property type="entry name" value="DUF116"/>
    <property type="match status" value="1"/>
</dbReference>
<protein>
    <submittedName>
        <fullName evidence="1">DUF116 domain-containing protein</fullName>
    </submittedName>
</protein>
<sequence>MDVITYNLMEDLAEDSQKFYEDIAKLTDEILNESKPFLATSLGLYNKFLINKGIKTLSYPQYMLETLMLGVLWITYSKYAMDIKRKNRTILIKIDLLRRKSKYMKPVYNSLKGLFTEVLLANNSKIRTTNVEKNLESLDKLILWLEASGEFKTEIIRINRLKNFLSTLSKDSSEEFLKQVASMAQWYEKKSNKVLGTYTRNVQAFLDGSKVNNKWREDAIFRQRARVEYHLNMLGAEILNREYRKEFLKTSKKILLLPVCMKKYYKCSAKKSERFYTCNKCSDTCEITQLEQLGNKLGFEVLIIPHESSVSAIESHETLFEKNTGVIGVACVLKLIAGGWMLEDMGVPAQCIILDYCGCKNHWHDKGIETKINLNKLNKILDKQAK</sequence>
<evidence type="ECO:0000313" key="1">
    <source>
        <dbReference type="EMBL" id="QNO13965.1"/>
    </source>
</evidence>
<dbReference type="PANTHER" id="PTHR43801">
    <property type="entry name" value="NUCLEOTIDE-BINDING PROTEIN-RELATED"/>
    <property type="match status" value="1"/>
</dbReference>
<organism evidence="1 2">
    <name type="scientific">Alkalicella caledoniensis</name>
    <dbReference type="NCBI Taxonomy" id="2731377"/>
    <lineage>
        <taxon>Bacteria</taxon>
        <taxon>Bacillati</taxon>
        <taxon>Bacillota</taxon>
        <taxon>Clostridia</taxon>
        <taxon>Eubacteriales</taxon>
        <taxon>Proteinivoracaceae</taxon>
        <taxon>Alkalicella</taxon>
    </lineage>
</organism>
<proteinExistence type="predicted"/>
<gene>
    <name evidence="1" type="ORF">HYG86_03855</name>
</gene>
<keyword evidence="2" id="KW-1185">Reference proteome</keyword>
<dbReference type="PANTHER" id="PTHR43801:SF1">
    <property type="entry name" value="POLYPRENYL SYNTHETASE"/>
    <property type="match status" value="1"/>
</dbReference>
<dbReference type="KEGG" id="acae:HYG86_03855"/>